<feature type="transmembrane region" description="Helical" evidence="2">
    <location>
        <begin position="62"/>
        <end position="88"/>
    </location>
</feature>
<organism evidence="3 4">
    <name type="scientific">Kribbella rubisoli</name>
    <dbReference type="NCBI Taxonomy" id="3075929"/>
    <lineage>
        <taxon>Bacteria</taxon>
        <taxon>Bacillati</taxon>
        <taxon>Actinomycetota</taxon>
        <taxon>Actinomycetes</taxon>
        <taxon>Propionibacteriales</taxon>
        <taxon>Kribbellaceae</taxon>
        <taxon>Kribbella</taxon>
    </lineage>
</organism>
<reference evidence="3 4" key="1">
    <citation type="journal article" date="2015" name="Stand. Genomic Sci.">
        <title>Genomic Encyclopedia of Bacterial and Archaeal Type Strains, Phase III: the genomes of soil and plant-associated and newly described type strains.</title>
        <authorList>
            <person name="Whitman W.B."/>
            <person name="Woyke T."/>
            <person name="Klenk H.P."/>
            <person name="Zhou Y."/>
            <person name="Lilburn T.G."/>
            <person name="Beck B.J."/>
            <person name="De Vos P."/>
            <person name="Vandamme P."/>
            <person name="Eisen J.A."/>
            <person name="Garrity G."/>
            <person name="Hugenholtz P."/>
            <person name="Kyrpides N.C."/>
        </authorList>
    </citation>
    <scope>NUCLEOTIDE SEQUENCE [LARGE SCALE GENOMIC DNA]</scope>
    <source>
        <strain evidence="3 4">VKM Ac-2540</strain>
    </source>
</reference>
<sequence>MSSKRLTYQRDDETSGERLDRHWDELLQELRLVQTGTQILFAFLLGIAFQNQFHTADQFTHTVYACTLLAAALAVALFLAPVSVHRLLYRKGLRDQLVTVTDRLARGGMTFLVAAICGGVLIALDVVLPRPAAIALVVGVLVWFVVFWLAIPAYLRHRHAASDSSPGGREPGRYDCEAE</sequence>
<evidence type="ECO:0008006" key="5">
    <source>
        <dbReference type="Google" id="ProtNLM"/>
    </source>
</evidence>
<protein>
    <recommendedName>
        <fullName evidence="5">Sodium:proton antiporter</fullName>
    </recommendedName>
</protein>
<dbReference type="Pfam" id="PF19853">
    <property type="entry name" value="DUF6328"/>
    <property type="match status" value="1"/>
</dbReference>
<dbReference type="RefSeq" id="WP_198681713.1">
    <property type="nucleotide sequence ID" value="NZ_SHKR01000012.1"/>
</dbReference>
<dbReference type="InterPro" id="IPR046291">
    <property type="entry name" value="DUF6328"/>
</dbReference>
<keyword evidence="2" id="KW-0812">Transmembrane</keyword>
<name>A0A4Q7X2Z6_9ACTN</name>
<gene>
    <name evidence="3" type="ORF">EV645_3938</name>
</gene>
<accession>A0A4Q7X2Z6</accession>
<evidence type="ECO:0000313" key="3">
    <source>
        <dbReference type="EMBL" id="RZU16379.1"/>
    </source>
</evidence>
<keyword evidence="2" id="KW-1133">Transmembrane helix</keyword>
<feature type="compositionally biased region" description="Basic and acidic residues" evidence="1">
    <location>
        <begin position="170"/>
        <end position="179"/>
    </location>
</feature>
<feature type="region of interest" description="Disordered" evidence="1">
    <location>
        <begin position="160"/>
        <end position="179"/>
    </location>
</feature>
<dbReference type="AlphaFoldDB" id="A0A4Q7X2Z6"/>
<evidence type="ECO:0000256" key="2">
    <source>
        <dbReference type="SAM" id="Phobius"/>
    </source>
</evidence>
<proteinExistence type="predicted"/>
<comment type="caution">
    <text evidence="3">The sequence shown here is derived from an EMBL/GenBank/DDBJ whole genome shotgun (WGS) entry which is preliminary data.</text>
</comment>
<evidence type="ECO:0000313" key="4">
    <source>
        <dbReference type="Proteomes" id="UP000292027"/>
    </source>
</evidence>
<feature type="transmembrane region" description="Helical" evidence="2">
    <location>
        <begin position="30"/>
        <end position="50"/>
    </location>
</feature>
<dbReference type="Proteomes" id="UP000292027">
    <property type="component" value="Unassembled WGS sequence"/>
</dbReference>
<feature type="transmembrane region" description="Helical" evidence="2">
    <location>
        <begin position="134"/>
        <end position="155"/>
    </location>
</feature>
<feature type="transmembrane region" description="Helical" evidence="2">
    <location>
        <begin position="109"/>
        <end position="128"/>
    </location>
</feature>
<keyword evidence="4" id="KW-1185">Reference proteome</keyword>
<keyword evidence="2" id="KW-0472">Membrane</keyword>
<dbReference type="EMBL" id="SHKR01000012">
    <property type="protein sequence ID" value="RZU16379.1"/>
    <property type="molecule type" value="Genomic_DNA"/>
</dbReference>
<evidence type="ECO:0000256" key="1">
    <source>
        <dbReference type="SAM" id="MobiDB-lite"/>
    </source>
</evidence>